<accession>W9S1Z4</accession>
<feature type="domain" description="F-box" evidence="1">
    <location>
        <begin position="381"/>
        <end position="421"/>
    </location>
</feature>
<dbReference type="InterPro" id="IPR017451">
    <property type="entry name" value="F-box-assoc_interact_dom"/>
</dbReference>
<dbReference type="InterPro" id="IPR050796">
    <property type="entry name" value="SCF_F-box_component"/>
</dbReference>
<dbReference type="Gene3D" id="1.20.1280.50">
    <property type="match status" value="1"/>
</dbReference>
<keyword evidence="3" id="KW-1185">Reference proteome</keyword>
<organism evidence="2 3">
    <name type="scientific">Morus notabilis</name>
    <dbReference type="NCBI Taxonomy" id="981085"/>
    <lineage>
        <taxon>Eukaryota</taxon>
        <taxon>Viridiplantae</taxon>
        <taxon>Streptophyta</taxon>
        <taxon>Embryophyta</taxon>
        <taxon>Tracheophyta</taxon>
        <taxon>Spermatophyta</taxon>
        <taxon>Magnoliopsida</taxon>
        <taxon>eudicotyledons</taxon>
        <taxon>Gunneridae</taxon>
        <taxon>Pentapetalae</taxon>
        <taxon>rosids</taxon>
        <taxon>fabids</taxon>
        <taxon>Rosales</taxon>
        <taxon>Moraceae</taxon>
        <taxon>Moreae</taxon>
        <taxon>Morus</taxon>
    </lineage>
</organism>
<dbReference type="InterPro" id="IPR001810">
    <property type="entry name" value="F-box_dom"/>
</dbReference>
<dbReference type="Pfam" id="PF08268">
    <property type="entry name" value="FBA_3"/>
    <property type="match status" value="1"/>
</dbReference>
<feature type="domain" description="F-box" evidence="1">
    <location>
        <begin position="4"/>
        <end position="45"/>
    </location>
</feature>
<dbReference type="NCBIfam" id="TIGR01640">
    <property type="entry name" value="F_box_assoc_1"/>
    <property type="match status" value="1"/>
</dbReference>
<name>W9S1Z4_9ROSA</name>
<dbReference type="PANTHER" id="PTHR31672:SF13">
    <property type="entry name" value="F-BOX PROTEIN CPR30-LIKE"/>
    <property type="match status" value="1"/>
</dbReference>
<dbReference type="Proteomes" id="UP000030645">
    <property type="component" value="Unassembled WGS sequence"/>
</dbReference>
<gene>
    <name evidence="2" type="ORF">L484_011882</name>
</gene>
<evidence type="ECO:0000313" key="3">
    <source>
        <dbReference type="Proteomes" id="UP000030645"/>
    </source>
</evidence>
<dbReference type="SUPFAM" id="SSF81383">
    <property type="entry name" value="F-box domain"/>
    <property type="match status" value="2"/>
</dbReference>
<dbReference type="InterPro" id="IPR013187">
    <property type="entry name" value="F-box-assoc_dom_typ3"/>
</dbReference>
<evidence type="ECO:0000313" key="2">
    <source>
        <dbReference type="EMBL" id="EXC21440.1"/>
    </source>
</evidence>
<proteinExistence type="predicted"/>
<reference evidence="3" key="1">
    <citation type="submission" date="2013-01" db="EMBL/GenBank/DDBJ databases">
        <title>Draft Genome Sequence of a Mulberry Tree, Morus notabilis C.K. Schneid.</title>
        <authorList>
            <person name="He N."/>
            <person name="Zhao S."/>
        </authorList>
    </citation>
    <scope>NUCLEOTIDE SEQUENCE</scope>
</reference>
<protein>
    <recommendedName>
        <fullName evidence="1">F-box domain-containing protein</fullName>
    </recommendedName>
</protein>
<evidence type="ECO:0000259" key="1">
    <source>
        <dbReference type="SMART" id="SM00256"/>
    </source>
</evidence>
<sequence length="511" mass="58708">MVYLPEDLVVKEILPKLPIKSLMRFKCVSKTWFDHIANSSSLASSYLRHHSKTTNLSIILARGIVYENKLRIFEVHDESKVVESDVPDVMQHLELIEIIGSSNGLVCLQHYLFGDAIMLWNPETRECRNLPKAPLCVTSSTSVANLQLSRPSVFALGFGFDDRSEDYKLVRIVQDNETNPWKSVINHVQVFTTSSDSWRVVKQILGFSFHNTGQAGVLFSGALYWLVQKEDLRDRFCFLSFDLRNEEMRIISLPDHVVQINNRSFRLIKWKESLALLSFIYNYDGRVWSLCEILVLKSNGTFDEQIWSCPHFWRLELNSFCGVWGDDRFLIMRSDEQSLFIVNPSSPEENCQRIKHVFEPGWRFCGEAHDYVPSLTSVYPNQDLVLNEILSKLPVESLMRFKCVSKKWFDLITDSSLLVSSHLLHHSKNPKLSIILATRDGCEEDRLRMCLVHDESKVVESDISYITKPNARLTEIVGSSNGLFCVNHSDGRTFWNPAPREGRNLPEAPSV</sequence>
<dbReference type="EMBL" id="KE345942">
    <property type="protein sequence ID" value="EXC21440.1"/>
    <property type="molecule type" value="Genomic_DNA"/>
</dbReference>
<dbReference type="SMART" id="SM00256">
    <property type="entry name" value="FBOX"/>
    <property type="match status" value="2"/>
</dbReference>
<dbReference type="PANTHER" id="PTHR31672">
    <property type="entry name" value="BNACNNG10540D PROTEIN"/>
    <property type="match status" value="1"/>
</dbReference>
<dbReference type="AlphaFoldDB" id="W9S1Z4"/>
<dbReference type="InterPro" id="IPR036047">
    <property type="entry name" value="F-box-like_dom_sf"/>
</dbReference>
<dbReference type="Pfam" id="PF00646">
    <property type="entry name" value="F-box"/>
    <property type="match status" value="2"/>
</dbReference>